<accession>A0A645CXL2</accession>
<keyword evidence="1" id="KW-0472">Membrane</keyword>
<reference evidence="2" key="1">
    <citation type="submission" date="2019-08" db="EMBL/GenBank/DDBJ databases">
        <authorList>
            <person name="Kucharzyk K."/>
            <person name="Murdoch R.W."/>
            <person name="Higgins S."/>
            <person name="Loffler F."/>
        </authorList>
    </citation>
    <scope>NUCLEOTIDE SEQUENCE</scope>
</reference>
<organism evidence="2">
    <name type="scientific">bioreactor metagenome</name>
    <dbReference type="NCBI Taxonomy" id="1076179"/>
    <lineage>
        <taxon>unclassified sequences</taxon>
        <taxon>metagenomes</taxon>
        <taxon>ecological metagenomes</taxon>
    </lineage>
</organism>
<proteinExistence type="predicted"/>
<protein>
    <submittedName>
        <fullName evidence="2">Uncharacterized protein</fullName>
    </submittedName>
</protein>
<name>A0A645CXL2_9ZZZZ</name>
<evidence type="ECO:0000313" key="2">
    <source>
        <dbReference type="EMBL" id="MPM81613.1"/>
    </source>
</evidence>
<gene>
    <name evidence="2" type="ORF">SDC9_128669</name>
</gene>
<dbReference type="EMBL" id="VSSQ01030920">
    <property type="protein sequence ID" value="MPM81613.1"/>
    <property type="molecule type" value="Genomic_DNA"/>
</dbReference>
<keyword evidence="1" id="KW-1133">Transmembrane helix</keyword>
<sequence>MDLSGLLQKVYLMSSINTEIIIGFLSVFGTLIGTAGGIIASSKLTLYRIEQLEKKVEKHNEILENLILSQRDVSRFLKNKTNTYISTQ</sequence>
<comment type="caution">
    <text evidence="2">The sequence shown here is derived from an EMBL/GenBank/DDBJ whole genome shotgun (WGS) entry which is preliminary data.</text>
</comment>
<feature type="transmembrane region" description="Helical" evidence="1">
    <location>
        <begin position="20"/>
        <end position="40"/>
    </location>
</feature>
<keyword evidence="1" id="KW-0812">Transmembrane</keyword>
<dbReference type="AlphaFoldDB" id="A0A645CXL2"/>
<evidence type="ECO:0000256" key="1">
    <source>
        <dbReference type="SAM" id="Phobius"/>
    </source>
</evidence>